<dbReference type="EMBL" id="ABCS01000011">
    <property type="protein sequence ID" value="EDM80422.1"/>
    <property type="molecule type" value="Genomic_DNA"/>
</dbReference>
<accession>A6G1C7</accession>
<evidence type="ECO:0000313" key="2">
    <source>
        <dbReference type="Proteomes" id="UP000005801"/>
    </source>
</evidence>
<organism evidence="1 2">
    <name type="scientific">Plesiocystis pacifica SIR-1</name>
    <dbReference type="NCBI Taxonomy" id="391625"/>
    <lineage>
        <taxon>Bacteria</taxon>
        <taxon>Pseudomonadati</taxon>
        <taxon>Myxococcota</taxon>
        <taxon>Polyangia</taxon>
        <taxon>Nannocystales</taxon>
        <taxon>Nannocystaceae</taxon>
        <taxon>Plesiocystis</taxon>
    </lineage>
</organism>
<dbReference type="STRING" id="391625.PPSIR1_11620"/>
<dbReference type="AlphaFoldDB" id="A6G1C7"/>
<protein>
    <submittedName>
        <fullName evidence="1">Uncharacterized protein</fullName>
    </submittedName>
</protein>
<name>A6G1C7_9BACT</name>
<comment type="caution">
    <text evidence="1">The sequence shown here is derived from an EMBL/GenBank/DDBJ whole genome shotgun (WGS) entry which is preliminary data.</text>
</comment>
<dbReference type="Proteomes" id="UP000005801">
    <property type="component" value="Unassembled WGS sequence"/>
</dbReference>
<keyword evidence="2" id="KW-1185">Reference proteome</keyword>
<reference evidence="1 2" key="1">
    <citation type="submission" date="2007-06" db="EMBL/GenBank/DDBJ databases">
        <authorList>
            <person name="Shimkets L."/>
            <person name="Ferriera S."/>
            <person name="Johnson J."/>
            <person name="Kravitz S."/>
            <person name="Beeson K."/>
            <person name="Sutton G."/>
            <person name="Rogers Y.-H."/>
            <person name="Friedman R."/>
            <person name="Frazier M."/>
            <person name="Venter J.C."/>
        </authorList>
    </citation>
    <scope>NUCLEOTIDE SEQUENCE [LARGE SCALE GENOMIC DNA]</scope>
    <source>
        <strain evidence="1 2">SIR-1</strain>
    </source>
</reference>
<evidence type="ECO:0000313" key="1">
    <source>
        <dbReference type="EMBL" id="EDM80422.1"/>
    </source>
</evidence>
<sequence>MTALERQNKQDTRRVPVFARTVFRHLQDQGYTREQIIGVSTEILNLLHDDLKTKGDFAPAE</sequence>
<proteinExistence type="predicted"/>
<gene>
    <name evidence="1" type="ORF">PPSIR1_11620</name>
</gene>